<proteinExistence type="predicted"/>
<protein>
    <submittedName>
        <fullName evidence="1">Uncharacterized protein</fullName>
    </submittedName>
</protein>
<comment type="caution">
    <text evidence="1">The sequence shown here is derived from an EMBL/GenBank/DDBJ whole genome shotgun (WGS) entry which is preliminary data.</text>
</comment>
<name>A0ACC1IBJ9_9FUNG</name>
<sequence>MGGTQQIFVGRLPREMRSSELERIFEKHGKLSRCYGFIEYHEIEDAEDAIKACNGMSLQGERIVVEFAKGAARKRDDNTCFRCNQEAGAGGRRGGRSRSRSRSPRSRRQRGDRRDGSRSRRHRSRSASPGRRHSSRTRRGGDRSSGGGDRARPSRGSRRSRSRSASPHRGGGGRGSGRRGGERRGGRSASPGARGKGSKYTDRDAPQTWDRKEDSAVVDSAHEDKAGGNAFTPDHEADGANWDA</sequence>
<accession>A0ACC1IBJ9</accession>
<gene>
    <name evidence="1" type="ORF">LPJ66_006701</name>
</gene>
<dbReference type="Proteomes" id="UP001150581">
    <property type="component" value="Unassembled WGS sequence"/>
</dbReference>
<organism evidence="1 2">
    <name type="scientific">Kickxella alabastrina</name>
    <dbReference type="NCBI Taxonomy" id="61397"/>
    <lineage>
        <taxon>Eukaryota</taxon>
        <taxon>Fungi</taxon>
        <taxon>Fungi incertae sedis</taxon>
        <taxon>Zoopagomycota</taxon>
        <taxon>Kickxellomycotina</taxon>
        <taxon>Kickxellomycetes</taxon>
        <taxon>Kickxellales</taxon>
        <taxon>Kickxellaceae</taxon>
        <taxon>Kickxella</taxon>
    </lineage>
</organism>
<evidence type="ECO:0000313" key="2">
    <source>
        <dbReference type="Proteomes" id="UP001150581"/>
    </source>
</evidence>
<dbReference type="EMBL" id="JANBPG010001094">
    <property type="protein sequence ID" value="KAJ1891829.1"/>
    <property type="molecule type" value="Genomic_DNA"/>
</dbReference>
<keyword evidence="2" id="KW-1185">Reference proteome</keyword>
<evidence type="ECO:0000313" key="1">
    <source>
        <dbReference type="EMBL" id="KAJ1891829.1"/>
    </source>
</evidence>
<reference evidence="1" key="1">
    <citation type="submission" date="2022-07" db="EMBL/GenBank/DDBJ databases">
        <title>Phylogenomic reconstructions and comparative analyses of Kickxellomycotina fungi.</title>
        <authorList>
            <person name="Reynolds N.K."/>
            <person name="Stajich J.E."/>
            <person name="Barry K."/>
            <person name="Grigoriev I.V."/>
            <person name="Crous P."/>
            <person name="Smith M.E."/>
        </authorList>
    </citation>
    <scope>NUCLEOTIDE SEQUENCE</scope>
    <source>
        <strain evidence="1">Benny 63K</strain>
    </source>
</reference>